<name>K7AH05_9ALTE</name>
<keyword evidence="1" id="KW-0812">Transmembrane</keyword>
<feature type="transmembrane region" description="Helical" evidence="1">
    <location>
        <begin position="6"/>
        <end position="23"/>
    </location>
</feature>
<proteinExistence type="predicted"/>
<comment type="caution">
    <text evidence="2">The sequence shown here is derived from an EMBL/GenBank/DDBJ whole genome shotgun (WGS) entry which is preliminary data.</text>
</comment>
<sequence>MLSPEGVFLLLVSSAFLVCIDMYKQVFYFYRQRQSSTAYALPV</sequence>
<evidence type="ECO:0000313" key="2">
    <source>
        <dbReference type="EMBL" id="GAC34555.1"/>
    </source>
</evidence>
<dbReference type="EMBL" id="BAER01000113">
    <property type="protein sequence ID" value="GAC34555.1"/>
    <property type="molecule type" value="Genomic_DNA"/>
</dbReference>
<keyword evidence="1" id="KW-0472">Membrane</keyword>
<keyword evidence="3" id="KW-1185">Reference proteome</keyword>
<gene>
    <name evidence="2" type="ORF">GPLA_3670</name>
</gene>
<evidence type="ECO:0000256" key="1">
    <source>
        <dbReference type="SAM" id="Phobius"/>
    </source>
</evidence>
<keyword evidence="1" id="KW-1133">Transmembrane helix</keyword>
<dbReference type="Proteomes" id="UP000006322">
    <property type="component" value="Unassembled WGS sequence"/>
</dbReference>
<reference evidence="3" key="1">
    <citation type="journal article" date="2014" name="Environ. Microbiol.">
        <title>Comparative genomics of the marine bacterial genus Glaciecola reveals the high degree of genomic diversity and genomic characteristic for cold adaptation.</title>
        <authorList>
            <person name="Qin Q.L."/>
            <person name="Xie B.B."/>
            <person name="Yu Y."/>
            <person name="Shu Y.L."/>
            <person name="Rong J.C."/>
            <person name="Zhang Y.J."/>
            <person name="Zhao D.L."/>
            <person name="Chen X.L."/>
            <person name="Zhang X.Y."/>
            <person name="Chen B."/>
            <person name="Zhou B.C."/>
            <person name="Zhang Y.Z."/>
        </authorList>
    </citation>
    <scope>NUCLEOTIDE SEQUENCE [LARGE SCALE GENOMIC DNA]</scope>
    <source>
        <strain evidence="3">LMG 21857</strain>
    </source>
</reference>
<organism evidence="2 3">
    <name type="scientific">Paraglaciecola polaris LMG 21857</name>
    <dbReference type="NCBI Taxonomy" id="1129793"/>
    <lineage>
        <taxon>Bacteria</taxon>
        <taxon>Pseudomonadati</taxon>
        <taxon>Pseudomonadota</taxon>
        <taxon>Gammaproteobacteria</taxon>
        <taxon>Alteromonadales</taxon>
        <taxon>Alteromonadaceae</taxon>
        <taxon>Paraglaciecola</taxon>
    </lineage>
</organism>
<evidence type="ECO:0000313" key="3">
    <source>
        <dbReference type="Proteomes" id="UP000006322"/>
    </source>
</evidence>
<protein>
    <submittedName>
        <fullName evidence="2">Uncharacterized protein</fullName>
    </submittedName>
</protein>
<dbReference type="AlphaFoldDB" id="K7AH05"/>
<dbReference type="STRING" id="1129793.GPLA_3670"/>
<accession>K7AH05</accession>